<reference evidence="2 3" key="1">
    <citation type="submission" date="2024-04" db="EMBL/GenBank/DDBJ databases">
        <title>Isolation and characterization of novel acetogenic strains of the genera Terrisporobacter and Acetoanaerobium.</title>
        <authorList>
            <person name="Boeer T."/>
            <person name="Schueler M.A."/>
            <person name="Lueschen A."/>
            <person name="Eysell L."/>
            <person name="Droege J."/>
            <person name="Heinemann M."/>
            <person name="Engelhardt L."/>
            <person name="Basen M."/>
            <person name="Daniel R."/>
        </authorList>
    </citation>
    <scope>NUCLEOTIDE SEQUENCE [LARGE SCALE GENOMIC DNA]</scope>
    <source>
        <strain evidence="2 3">ELB</strain>
    </source>
</reference>
<accession>A0ABZ3FJ48</accession>
<proteinExistence type="predicted"/>
<organism evidence="2 3">
    <name type="scientific">Terrisporobacter petrolearius</name>
    <dbReference type="NCBI Taxonomy" id="1460447"/>
    <lineage>
        <taxon>Bacteria</taxon>
        <taxon>Bacillati</taxon>
        <taxon>Bacillota</taxon>
        <taxon>Clostridia</taxon>
        <taxon>Peptostreptococcales</taxon>
        <taxon>Peptostreptococcaceae</taxon>
        <taxon>Terrisporobacter</taxon>
    </lineage>
</organism>
<name>A0ABZ3FJ48_9FIRM</name>
<keyword evidence="1" id="KW-0472">Membrane</keyword>
<keyword evidence="1" id="KW-0812">Transmembrane</keyword>
<evidence type="ECO:0000256" key="1">
    <source>
        <dbReference type="SAM" id="Phobius"/>
    </source>
</evidence>
<dbReference type="EMBL" id="CP154622">
    <property type="protein sequence ID" value="XAM43246.1"/>
    <property type="molecule type" value="Genomic_DNA"/>
</dbReference>
<feature type="transmembrane region" description="Helical" evidence="1">
    <location>
        <begin position="14"/>
        <end position="36"/>
    </location>
</feature>
<keyword evidence="3" id="KW-1185">Reference proteome</keyword>
<evidence type="ECO:0000313" key="3">
    <source>
        <dbReference type="Proteomes" id="UP001477947"/>
    </source>
</evidence>
<gene>
    <name evidence="2" type="ORF">TPELB_35650</name>
</gene>
<dbReference type="RefSeq" id="WP_343338046.1">
    <property type="nucleotide sequence ID" value="NZ_CP154622.1"/>
</dbReference>
<evidence type="ECO:0000313" key="2">
    <source>
        <dbReference type="EMBL" id="XAM43246.1"/>
    </source>
</evidence>
<protein>
    <submittedName>
        <fullName evidence="2">Uncharacterized protein</fullName>
    </submittedName>
</protein>
<keyword evidence="1" id="KW-1133">Transmembrane helix</keyword>
<sequence length="271" mass="31585">MVKKQDKKINLKRIVILLVILSITIILLFKFLPWFLTSYSKAIIKLSNKDMFLMQINIINLILYVISISTVSIVGYLTYKVSKRQTEIAKKQTEIAENQIIYEYRKNICSPATIILFQINNRLYSDIMSLLDKNKDVLEGYFAGVSAQEQINKLPKTINISQDINSYVPQIISFIHDESTLFSFIRIIEDMNKSGGTVNMSYIIKDDYLDYDNKILKETNVTVWMLILGHILSNDLDNLKQYIKENEYKLLLKIKELTDVNKTIQNYETIK</sequence>
<feature type="transmembrane region" description="Helical" evidence="1">
    <location>
        <begin position="56"/>
        <end position="79"/>
    </location>
</feature>
<dbReference type="Proteomes" id="UP001477947">
    <property type="component" value="Chromosome"/>
</dbReference>